<proteinExistence type="inferred from homology"/>
<dbReference type="CDD" id="cd09193">
    <property type="entry name" value="PLDc_mTdp1_1"/>
    <property type="match status" value="1"/>
</dbReference>
<keyword evidence="3" id="KW-0540">Nuclease</keyword>
<dbReference type="GO" id="GO:0003690">
    <property type="term" value="F:double-stranded DNA binding"/>
    <property type="evidence" value="ECO:0007669"/>
    <property type="project" value="TreeGrafter"/>
</dbReference>
<dbReference type="GO" id="GO:0005634">
    <property type="term" value="C:nucleus"/>
    <property type="evidence" value="ECO:0007669"/>
    <property type="project" value="UniProtKB-SubCell"/>
</dbReference>
<keyword evidence="15" id="KW-1185">Reference proteome</keyword>
<dbReference type="Pfam" id="PF06087">
    <property type="entry name" value="Tyr-DNA_phospho"/>
    <property type="match status" value="1"/>
</dbReference>
<evidence type="ECO:0000256" key="5">
    <source>
        <dbReference type="ARBA" id="ARBA00022801"/>
    </source>
</evidence>
<gene>
    <name evidence="14" type="ORF">B4U80_11323</name>
</gene>
<feature type="domain" description="PBZ-type" evidence="13">
    <location>
        <begin position="4"/>
        <end position="29"/>
    </location>
</feature>
<dbReference type="GO" id="GO:0003697">
    <property type="term" value="F:single-stranded DNA binding"/>
    <property type="evidence" value="ECO:0007669"/>
    <property type="project" value="TreeGrafter"/>
</dbReference>
<dbReference type="Proteomes" id="UP000288716">
    <property type="component" value="Unassembled WGS sequence"/>
</dbReference>
<feature type="active site" description="Nucleophile" evidence="9">
    <location>
        <position position="169"/>
    </location>
</feature>
<evidence type="ECO:0000256" key="10">
    <source>
        <dbReference type="PIRSR" id="PIRSR610347-2"/>
    </source>
</evidence>
<sequence>MAGRSVCKYGIACYRRNPQHFLEFSHPWKELVNRDVSPSVSAGSVSTASNDNTVPKAKRVKKETTSDPFHFMLTKVRGIKDEFNEFLSIGIDDILSTKHGKLKQSIQFNYMFDIDWLVDKYPSEFQGLPLFIVHQDKLETVAQLEQEVQSYPNIKLVRAHLMDPFGTHHTKMMILHYENGLRVVIHTANLIERDWDQKTQGVWFSPLFPPSVASNFVESSPTNFQTDLIEYLKSYRSSEIDIWCELIKKYDMSAAKVFLVGSCPGRHTGSNIHKFGHLKVRNIFSKYALSREMDEKWPVIGQFSSIGTLGALPDQWLTGEFLTSMKTSTSARFSGNVPLKLIFPCVEDVRKSLEGYMAGGALPYSEHVAKKQQYLKLFLNCWRSSRRGRDRASPHIKTYTRISPDMDKIAWFMVTSANLSKAAWGALEKNGSQLAIRSYELGVLFIPKMFGDQQIFNVCDNNSIEGNGVDAPFSFSLPFDVPLVPYSKTDMPWICNVEYKEPDSHGNIWSPS</sequence>
<evidence type="ECO:0000259" key="13">
    <source>
        <dbReference type="Pfam" id="PF10283"/>
    </source>
</evidence>
<dbReference type="VEuPathDB" id="VectorBase:LDEU002542"/>
<dbReference type="InterPro" id="IPR010347">
    <property type="entry name" value="Tdp1"/>
</dbReference>
<dbReference type="STRING" id="299467.A0A443SPP2"/>
<protein>
    <submittedName>
        <fullName evidence="14">Tyrosyl-DNA phosphodiesterase 1-like protein</fullName>
    </submittedName>
</protein>
<keyword evidence="4" id="KW-0227">DNA damage</keyword>
<evidence type="ECO:0000256" key="2">
    <source>
        <dbReference type="ARBA" id="ARBA00010205"/>
    </source>
</evidence>
<comment type="similarity">
    <text evidence="2">Belongs to the tyrosyl-DNA phosphodiesterase family.</text>
</comment>
<dbReference type="GO" id="GO:0017005">
    <property type="term" value="F:3'-tyrosyl-DNA phosphodiesterase activity"/>
    <property type="evidence" value="ECO:0007669"/>
    <property type="project" value="TreeGrafter"/>
</dbReference>
<keyword evidence="5" id="KW-0378">Hydrolase</keyword>
<keyword evidence="6" id="KW-0269">Exonuclease</keyword>
<evidence type="ECO:0000256" key="4">
    <source>
        <dbReference type="ARBA" id="ARBA00022763"/>
    </source>
</evidence>
<feature type="binding site" evidence="10">
    <location>
        <position position="397"/>
    </location>
    <ligand>
        <name>substrate</name>
    </ligand>
</feature>
<evidence type="ECO:0000256" key="1">
    <source>
        <dbReference type="ARBA" id="ARBA00004123"/>
    </source>
</evidence>
<dbReference type="Pfam" id="PF10283">
    <property type="entry name" value="zf-CCHH"/>
    <property type="match status" value="1"/>
</dbReference>
<keyword evidence="7" id="KW-0234">DNA repair</keyword>
<feature type="active site" description="Proton donor/acceptor" evidence="9">
    <location>
        <position position="395"/>
    </location>
</feature>
<feature type="binding site" evidence="10">
    <location>
        <position position="171"/>
    </location>
    <ligand>
        <name>substrate</name>
    </ligand>
</feature>
<dbReference type="GO" id="GO:0004527">
    <property type="term" value="F:exonuclease activity"/>
    <property type="evidence" value="ECO:0007669"/>
    <property type="project" value="UniProtKB-KW"/>
</dbReference>
<evidence type="ECO:0000256" key="11">
    <source>
        <dbReference type="PIRSR" id="PIRSR610347-3"/>
    </source>
</evidence>
<dbReference type="Gene3D" id="3.30.870.10">
    <property type="entry name" value="Endonuclease Chain A"/>
    <property type="match status" value="2"/>
</dbReference>
<dbReference type="InterPro" id="IPR019406">
    <property type="entry name" value="APLF_PBZ"/>
</dbReference>
<dbReference type="AlphaFoldDB" id="A0A443SPP2"/>
<reference evidence="14 15" key="1">
    <citation type="journal article" date="2018" name="Gigascience">
        <title>Genomes of trombidid mites reveal novel predicted allergens and laterally-transferred genes associated with secondary metabolism.</title>
        <authorList>
            <person name="Dong X."/>
            <person name="Chaisiri K."/>
            <person name="Xia D."/>
            <person name="Armstrong S.D."/>
            <person name="Fang Y."/>
            <person name="Donnelly M.J."/>
            <person name="Kadowaki T."/>
            <person name="McGarry J.W."/>
            <person name="Darby A.C."/>
            <person name="Makepeace B.L."/>
        </authorList>
    </citation>
    <scope>NUCLEOTIDE SEQUENCE [LARGE SCALE GENOMIC DNA]</scope>
    <source>
        <strain evidence="14">UoL-UT</strain>
    </source>
</reference>
<evidence type="ECO:0000256" key="6">
    <source>
        <dbReference type="ARBA" id="ARBA00022839"/>
    </source>
</evidence>
<evidence type="ECO:0000256" key="12">
    <source>
        <dbReference type="SAM" id="MobiDB-lite"/>
    </source>
</evidence>
<accession>A0A443SPP2</accession>
<comment type="caution">
    <text evidence="14">The sequence shown here is derived from an EMBL/GenBank/DDBJ whole genome shotgun (WGS) entry which is preliminary data.</text>
</comment>
<organism evidence="14 15">
    <name type="scientific">Leptotrombidium deliense</name>
    <dbReference type="NCBI Taxonomy" id="299467"/>
    <lineage>
        <taxon>Eukaryota</taxon>
        <taxon>Metazoa</taxon>
        <taxon>Ecdysozoa</taxon>
        <taxon>Arthropoda</taxon>
        <taxon>Chelicerata</taxon>
        <taxon>Arachnida</taxon>
        <taxon>Acari</taxon>
        <taxon>Acariformes</taxon>
        <taxon>Trombidiformes</taxon>
        <taxon>Prostigmata</taxon>
        <taxon>Anystina</taxon>
        <taxon>Parasitengona</taxon>
        <taxon>Trombiculoidea</taxon>
        <taxon>Trombiculidae</taxon>
        <taxon>Leptotrombidium</taxon>
    </lineage>
</organism>
<evidence type="ECO:0000313" key="15">
    <source>
        <dbReference type="Proteomes" id="UP000288716"/>
    </source>
</evidence>
<dbReference type="GO" id="GO:0006281">
    <property type="term" value="P:DNA repair"/>
    <property type="evidence" value="ECO:0007669"/>
    <property type="project" value="UniProtKB-KW"/>
</dbReference>
<dbReference type="PANTHER" id="PTHR12415">
    <property type="entry name" value="TYROSYL-DNA PHOSPHODIESTERASE 1"/>
    <property type="match status" value="1"/>
</dbReference>
<feature type="region of interest" description="Disordered" evidence="12">
    <location>
        <begin position="39"/>
        <end position="61"/>
    </location>
</feature>
<dbReference type="EMBL" id="NCKV01000887">
    <property type="protein sequence ID" value="RWS29496.1"/>
    <property type="molecule type" value="Genomic_DNA"/>
</dbReference>
<evidence type="ECO:0000256" key="3">
    <source>
        <dbReference type="ARBA" id="ARBA00022722"/>
    </source>
</evidence>
<dbReference type="SUPFAM" id="SSF56024">
    <property type="entry name" value="Phospholipase D/nuclease"/>
    <property type="match status" value="2"/>
</dbReference>
<evidence type="ECO:0000313" key="14">
    <source>
        <dbReference type="EMBL" id="RWS29496.1"/>
    </source>
</evidence>
<evidence type="ECO:0000256" key="9">
    <source>
        <dbReference type="PIRSR" id="PIRSR610347-1"/>
    </source>
</evidence>
<evidence type="ECO:0000256" key="8">
    <source>
        <dbReference type="ARBA" id="ARBA00023242"/>
    </source>
</evidence>
<dbReference type="PANTHER" id="PTHR12415:SF0">
    <property type="entry name" value="TYROSYL-DNA PHOSPHODIESTERASE 1"/>
    <property type="match status" value="1"/>
</dbReference>
<keyword evidence="8" id="KW-0539">Nucleus</keyword>
<feature type="compositionally biased region" description="Polar residues" evidence="12">
    <location>
        <begin position="39"/>
        <end position="53"/>
    </location>
</feature>
<feature type="site" description="Interaction with DNA" evidence="11">
    <location>
        <position position="420"/>
    </location>
</feature>
<comment type="subcellular location">
    <subcellularLocation>
        <location evidence="1">Nucleus</location>
    </subcellularLocation>
</comment>
<name>A0A443SPP2_9ACAR</name>
<dbReference type="CDD" id="cd09195">
    <property type="entry name" value="PLDc_mTdp1_2"/>
    <property type="match status" value="1"/>
</dbReference>
<dbReference type="OrthoDB" id="47785at2759"/>
<evidence type="ECO:0000256" key="7">
    <source>
        <dbReference type="ARBA" id="ARBA00023204"/>
    </source>
</evidence>